<dbReference type="PANTHER" id="PTHR43367">
    <property type="match status" value="1"/>
</dbReference>
<dbReference type="InterPro" id="IPR036388">
    <property type="entry name" value="WH-like_DNA-bd_sf"/>
</dbReference>
<keyword evidence="1" id="KW-0597">Phosphoprotein</keyword>
<organism evidence="4 5">
    <name type="scientific">Methylocystis hirsuta</name>
    <dbReference type="NCBI Taxonomy" id="369798"/>
    <lineage>
        <taxon>Bacteria</taxon>
        <taxon>Pseudomonadati</taxon>
        <taxon>Pseudomonadota</taxon>
        <taxon>Alphaproteobacteria</taxon>
        <taxon>Hyphomicrobiales</taxon>
        <taxon>Methylocystaceae</taxon>
        <taxon>Methylocystis</taxon>
    </lineage>
</organism>
<dbReference type="InterPro" id="IPR005561">
    <property type="entry name" value="ANTAR"/>
</dbReference>
<dbReference type="InterPro" id="IPR001789">
    <property type="entry name" value="Sig_transdc_resp-reg_receiver"/>
</dbReference>
<feature type="domain" description="Response regulatory" evidence="2">
    <location>
        <begin position="15"/>
        <end position="129"/>
    </location>
</feature>
<sequence>MARPIHAHTGRRELKIVIVDESPIRSLILEEGLRDAGFTQVERIGEMHNLLKHIYASDPDVILIDLENPSRDTLEQMFQVSRAVRRPIAMFVDQSDTASIQASVDAGVSAYIVDGLKKERIKSILDLCVSRFNAFSKLQDDLDQAKSDLEERKTIERAKGILMKAKKLSEEDAYKMMRGAAMRENKKIVEIARSVITAAEMFK</sequence>
<feature type="modified residue" description="4-aspartylphosphate" evidence="1">
    <location>
        <position position="65"/>
    </location>
</feature>
<dbReference type="Pfam" id="PF00072">
    <property type="entry name" value="Response_reg"/>
    <property type="match status" value="1"/>
</dbReference>
<dbReference type="EMBL" id="QWDD01000001">
    <property type="protein sequence ID" value="RNJ51487.1"/>
    <property type="molecule type" value="Genomic_DNA"/>
</dbReference>
<evidence type="ECO:0000313" key="5">
    <source>
        <dbReference type="Proteomes" id="UP000268623"/>
    </source>
</evidence>
<dbReference type="Pfam" id="PF03861">
    <property type="entry name" value="ANTAR"/>
    <property type="match status" value="1"/>
</dbReference>
<dbReference type="SUPFAM" id="SSF52172">
    <property type="entry name" value="CheY-like"/>
    <property type="match status" value="1"/>
</dbReference>
<evidence type="ECO:0000313" key="4">
    <source>
        <dbReference type="EMBL" id="RNJ51487.1"/>
    </source>
</evidence>
<protein>
    <submittedName>
        <fullName evidence="4">ANTAR domain-containing protein</fullName>
    </submittedName>
</protein>
<dbReference type="PANTHER" id="PTHR43367:SF1">
    <property type="entry name" value="TWO-COMPONENT RESPONSE REGULATOR-LIKE APRR6-RELATED"/>
    <property type="match status" value="1"/>
</dbReference>
<evidence type="ECO:0000259" key="2">
    <source>
        <dbReference type="PROSITE" id="PS50110"/>
    </source>
</evidence>
<dbReference type="Proteomes" id="UP000268623">
    <property type="component" value="Unassembled WGS sequence"/>
</dbReference>
<dbReference type="PIRSF" id="PIRSF036382">
    <property type="entry name" value="RR_antiterm"/>
    <property type="match status" value="1"/>
</dbReference>
<comment type="caution">
    <text evidence="4">The sequence shown here is derived from an EMBL/GenBank/DDBJ whole genome shotgun (WGS) entry which is preliminary data.</text>
</comment>
<reference evidence="4 5" key="1">
    <citation type="submission" date="2018-08" db="EMBL/GenBank/DDBJ databases">
        <title>Genome sequence of Methylocystis hirsuta CSC1, a methanotroph able to accumulate PHAs.</title>
        <authorList>
            <person name="Bordel S."/>
            <person name="Rodriguez E."/>
            <person name="Gancedo J."/>
            <person name="Munoz R."/>
        </authorList>
    </citation>
    <scope>NUCLEOTIDE SEQUENCE [LARGE SCALE GENOMIC DNA]</scope>
    <source>
        <strain evidence="4 5">CSC1</strain>
    </source>
</reference>
<dbReference type="SMART" id="SM01012">
    <property type="entry name" value="ANTAR"/>
    <property type="match status" value="1"/>
</dbReference>
<gene>
    <name evidence="4" type="ORF">D1O30_03250</name>
</gene>
<keyword evidence="5" id="KW-1185">Reference proteome</keyword>
<name>A0A3M9XT78_9HYPH</name>
<dbReference type="InterPro" id="IPR011006">
    <property type="entry name" value="CheY-like_superfamily"/>
</dbReference>
<evidence type="ECO:0000259" key="3">
    <source>
        <dbReference type="PROSITE" id="PS50921"/>
    </source>
</evidence>
<evidence type="ECO:0000256" key="1">
    <source>
        <dbReference type="PROSITE-ProRule" id="PRU00169"/>
    </source>
</evidence>
<dbReference type="PROSITE" id="PS50921">
    <property type="entry name" value="ANTAR"/>
    <property type="match status" value="1"/>
</dbReference>
<dbReference type="PROSITE" id="PS50110">
    <property type="entry name" value="RESPONSE_REGULATORY"/>
    <property type="match status" value="1"/>
</dbReference>
<dbReference type="InterPro" id="IPR008327">
    <property type="entry name" value="Sig_transdc_resp-reg_antiterm"/>
</dbReference>
<proteinExistence type="predicted"/>
<dbReference type="OrthoDB" id="9795002at2"/>
<dbReference type="GO" id="GO:0003723">
    <property type="term" value="F:RNA binding"/>
    <property type="evidence" value="ECO:0007669"/>
    <property type="project" value="InterPro"/>
</dbReference>
<dbReference type="Gene3D" id="3.40.50.2300">
    <property type="match status" value="1"/>
</dbReference>
<dbReference type="AlphaFoldDB" id="A0A3M9XT78"/>
<feature type="domain" description="ANTAR" evidence="3">
    <location>
        <begin position="135"/>
        <end position="196"/>
    </location>
</feature>
<dbReference type="Gene3D" id="1.10.10.10">
    <property type="entry name" value="Winged helix-like DNA-binding domain superfamily/Winged helix DNA-binding domain"/>
    <property type="match status" value="1"/>
</dbReference>
<dbReference type="GO" id="GO:0000160">
    <property type="term" value="P:phosphorelay signal transduction system"/>
    <property type="evidence" value="ECO:0007669"/>
    <property type="project" value="InterPro"/>
</dbReference>
<accession>A0A3M9XT78</accession>